<dbReference type="PANTHER" id="PTHR33542">
    <property type="entry name" value="SIROHYDROCHLORIN FERROCHELATASE, CHLOROPLASTIC"/>
    <property type="match status" value="1"/>
</dbReference>
<evidence type="ECO:0008006" key="5">
    <source>
        <dbReference type="Google" id="ProtNLM"/>
    </source>
</evidence>
<organism evidence="3 4">
    <name type="scientific">Streptomyces mashuensis</name>
    <dbReference type="NCBI Taxonomy" id="33904"/>
    <lineage>
        <taxon>Bacteria</taxon>
        <taxon>Bacillati</taxon>
        <taxon>Actinomycetota</taxon>
        <taxon>Actinomycetes</taxon>
        <taxon>Kitasatosporales</taxon>
        <taxon>Streptomycetaceae</taxon>
        <taxon>Streptomyces</taxon>
    </lineage>
</organism>
<comment type="caution">
    <text evidence="3">The sequence shown here is derived from an EMBL/GenBank/DDBJ whole genome shotgun (WGS) entry which is preliminary data.</text>
</comment>
<dbReference type="InterPro" id="IPR050963">
    <property type="entry name" value="Sirohydro_Cobaltochel/CbiX"/>
</dbReference>
<dbReference type="EMBL" id="BNBD01000001">
    <property type="protein sequence ID" value="GHF28777.1"/>
    <property type="molecule type" value="Genomic_DNA"/>
</dbReference>
<dbReference type="RefSeq" id="WP_190127868.1">
    <property type="nucleotide sequence ID" value="NZ_BNBD01000001.1"/>
</dbReference>
<evidence type="ECO:0000313" key="3">
    <source>
        <dbReference type="EMBL" id="GHF28777.1"/>
    </source>
</evidence>
<evidence type="ECO:0000256" key="2">
    <source>
        <dbReference type="ARBA" id="ARBA00023239"/>
    </source>
</evidence>
<dbReference type="PANTHER" id="PTHR33542:SF5">
    <property type="entry name" value="FERROCHELATASE CHE1"/>
    <property type="match status" value="1"/>
</dbReference>
<dbReference type="CDD" id="cd03416">
    <property type="entry name" value="CbiX_SirB_N"/>
    <property type="match status" value="1"/>
</dbReference>
<dbReference type="InterPro" id="IPR002762">
    <property type="entry name" value="CbiX-like"/>
</dbReference>
<name>A0A919AWD0_9ACTN</name>
<protein>
    <recommendedName>
        <fullName evidence="5">Sirohydrochlorin chelatase</fullName>
    </recommendedName>
</protein>
<gene>
    <name evidence="3" type="ORF">GCM10010218_07410</name>
</gene>
<accession>A0A919AWD0</accession>
<dbReference type="GO" id="GO:0016829">
    <property type="term" value="F:lyase activity"/>
    <property type="evidence" value="ECO:0007669"/>
    <property type="project" value="UniProtKB-KW"/>
</dbReference>
<keyword evidence="1" id="KW-0479">Metal-binding</keyword>
<dbReference type="Proteomes" id="UP000638313">
    <property type="component" value="Unassembled WGS sequence"/>
</dbReference>
<keyword evidence="2" id="KW-0456">Lyase</keyword>
<dbReference type="GO" id="GO:0046872">
    <property type="term" value="F:metal ion binding"/>
    <property type="evidence" value="ECO:0007669"/>
    <property type="project" value="UniProtKB-KW"/>
</dbReference>
<evidence type="ECO:0000313" key="4">
    <source>
        <dbReference type="Proteomes" id="UP000638313"/>
    </source>
</evidence>
<dbReference type="Gene3D" id="3.40.50.1400">
    <property type="match status" value="2"/>
</dbReference>
<dbReference type="SUPFAM" id="SSF53800">
    <property type="entry name" value="Chelatase"/>
    <property type="match status" value="1"/>
</dbReference>
<keyword evidence="4" id="KW-1185">Reference proteome</keyword>
<evidence type="ECO:0000256" key="1">
    <source>
        <dbReference type="ARBA" id="ARBA00022723"/>
    </source>
</evidence>
<sequence>MSPFAGPGAAGSAPPVLVAVAHGTRDPAGLRTVAQVLDRVRALRPGTPVVCGFVGPALPGLDEVLEHVTGPAVVVPLLLGPGYHVRTDIPAAVRRAGRRPLIRTAAPLGPDPLLAGALADRLREAGWAGRGAVVLAAAASREPGARTAVATAAAQLAGHLGRPVVPAFLGGSPSPAEAVAALRQQGHGPVAVAPYLLAPGDFARRAAAAAGPGNALVSAPLGAHEAVARLVLRRYDAARARTAGAVAAR</sequence>
<reference evidence="3" key="2">
    <citation type="submission" date="2020-09" db="EMBL/GenBank/DDBJ databases">
        <authorList>
            <person name="Sun Q."/>
            <person name="Ohkuma M."/>
        </authorList>
    </citation>
    <scope>NUCLEOTIDE SEQUENCE</scope>
    <source>
        <strain evidence="3">JCM 4059</strain>
    </source>
</reference>
<dbReference type="AlphaFoldDB" id="A0A919AWD0"/>
<proteinExistence type="predicted"/>
<reference evidence="3" key="1">
    <citation type="journal article" date="2014" name="Int. J. Syst. Evol. Microbiol.">
        <title>Complete genome sequence of Corynebacterium casei LMG S-19264T (=DSM 44701T), isolated from a smear-ripened cheese.</title>
        <authorList>
            <consortium name="US DOE Joint Genome Institute (JGI-PGF)"/>
            <person name="Walter F."/>
            <person name="Albersmeier A."/>
            <person name="Kalinowski J."/>
            <person name="Ruckert C."/>
        </authorList>
    </citation>
    <scope>NUCLEOTIDE SEQUENCE</scope>
    <source>
        <strain evidence="3">JCM 4059</strain>
    </source>
</reference>
<dbReference type="Pfam" id="PF01903">
    <property type="entry name" value="CbiX"/>
    <property type="match status" value="2"/>
</dbReference>